<evidence type="ECO:0000313" key="1">
    <source>
        <dbReference type="EMBL" id="VAX33231.1"/>
    </source>
</evidence>
<sequence length="148" mass="15943">QAGSPTAGPSEAYSGSNLTGTVLDGNYPDNVNSILVSPSMVLPAIATSEEIHLRFWQWFSIGGYDNASIMVSEETAPGVWSGWTTLATYSGNSGNVWSYPLVDLSGYTGKKVRIGFALKQGNSGPIYYRTYVGAGWFFDDVSITFYTP</sequence>
<name>A0A3B1D380_9ZZZZ</name>
<gene>
    <name evidence="1" type="ORF">MNBD_NITROSPIRAE03-530</name>
</gene>
<dbReference type="EMBL" id="UOGI01000169">
    <property type="protein sequence ID" value="VAX33231.1"/>
    <property type="molecule type" value="Genomic_DNA"/>
</dbReference>
<dbReference type="InterPro" id="IPR013320">
    <property type="entry name" value="ConA-like_dom_sf"/>
</dbReference>
<protein>
    <recommendedName>
        <fullName evidence="2">MAM domain-containing protein</fullName>
    </recommendedName>
</protein>
<accession>A0A3B1D380</accession>
<evidence type="ECO:0008006" key="2">
    <source>
        <dbReference type="Google" id="ProtNLM"/>
    </source>
</evidence>
<dbReference type="Gene3D" id="2.60.120.200">
    <property type="match status" value="1"/>
</dbReference>
<feature type="non-terminal residue" evidence="1">
    <location>
        <position position="1"/>
    </location>
</feature>
<dbReference type="SUPFAM" id="SSF49899">
    <property type="entry name" value="Concanavalin A-like lectins/glucanases"/>
    <property type="match status" value="1"/>
</dbReference>
<reference evidence="1" key="1">
    <citation type="submission" date="2018-06" db="EMBL/GenBank/DDBJ databases">
        <authorList>
            <person name="Zhirakovskaya E."/>
        </authorList>
    </citation>
    <scope>NUCLEOTIDE SEQUENCE</scope>
</reference>
<organism evidence="1">
    <name type="scientific">hydrothermal vent metagenome</name>
    <dbReference type="NCBI Taxonomy" id="652676"/>
    <lineage>
        <taxon>unclassified sequences</taxon>
        <taxon>metagenomes</taxon>
        <taxon>ecological metagenomes</taxon>
    </lineage>
</organism>
<proteinExistence type="predicted"/>
<dbReference type="AlphaFoldDB" id="A0A3B1D380"/>